<name>A0A5J6WDI5_9SPIR</name>
<dbReference type="AlphaFoldDB" id="A0A5J6WDI5"/>
<evidence type="ECO:0000313" key="13">
    <source>
        <dbReference type="Proteomes" id="UP000326393"/>
    </source>
</evidence>
<evidence type="ECO:0000256" key="11">
    <source>
        <dbReference type="SAM" id="MobiDB-lite"/>
    </source>
</evidence>
<dbReference type="GO" id="GO:0065002">
    <property type="term" value="P:intracellular protein transmembrane transport"/>
    <property type="evidence" value="ECO:0007669"/>
    <property type="project" value="TreeGrafter"/>
</dbReference>
<dbReference type="PANTHER" id="PTHR34182:SF1">
    <property type="entry name" value="PROTEIN-EXPORT MEMBRANE PROTEIN SECG"/>
    <property type="match status" value="1"/>
</dbReference>
<gene>
    <name evidence="12" type="primary">secG</name>
    <name evidence="12" type="ORF">DB723_00260</name>
</gene>
<dbReference type="GO" id="GO:0005886">
    <property type="term" value="C:plasma membrane"/>
    <property type="evidence" value="ECO:0007669"/>
    <property type="project" value="UniProtKB-SubCell"/>
</dbReference>
<dbReference type="Proteomes" id="UP000326393">
    <property type="component" value="Chromosome"/>
</dbReference>
<keyword evidence="9 10" id="KW-0472">Membrane</keyword>
<protein>
    <recommendedName>
        <fullName evidence="10">Protein-export membrane protein SecG</fullName>
    </recommendedName>
</protein>
<evidence type="ECO:0000256" key="9">
    <source>
        <dbReference type="ARBA" id="ARBA00023136"/>
    </source>
</evidence>
<keyword evidence="6 10" id="KW-0653">Protein transport</keyword>
<keyword evidence="3 10" id="KW-0813">Transport</keyword>
<feature type="transmembrane region" description="Helical" evidence="10">
    <location>
        <begin position="52"/>
        <end position="74"/>
    </location>
</feature>
<dbReference type="PANTHER" id="PTHR34182">
    <property type="entry name" value="PROTEIN-EXPORT MEMBRANE PROTEIN SECG"/>
    <property type="match status" value="1"/>
</dbReference>
<keyword evidence="8 10" id="KW-0811">Translocation</keyword>
<evidence type="ECO:0000256" key="1">
    <source>
        <dbReference type="ARBA" id="ARBA00004651"/>
    </source>
</evidence>
<accession>A0A5J6WDI5</accession>
<sequence>MDLVRFLVFIIFAIVSVFIILLVLIQDEQGDGIGGVFGGGSSSIFGAKSSSVAVKITGFFIALFFIFVVLLSFMNTRRADNSFLNDIKVENKNSSTFWDNENNESEDANINEAKEKNLREK</sequence>
<dbReference type="GO" id="GO:0009306">
    <property type="term" value="P:protein secretion"/>
    <property type="evidence" value="ECO:0007669"/>
    <property type="project" value="UniProtKB-UniRule"/>
</dbReference>
<feature type="compositionally biased region" description="Basic and acidic residues" evidence="11">
    <location>
        <begin position="112"/>
        <end position="121"/>
    </location>
</feature>
<reference evidence="12 13" key="2">
    <citation type="journal article" date="2020" name="Int. J. Syst. Evol. Microbiol.">
        <title>Borrelia maritima sp. nov., a novel species of the Borrelia burgdorferi sensu lato complex, occupying a basal position to North American species.</title>
        <authorList>
            <person name="Margos G."/>
            <person name="Fedorova N."/>
            <person name="Becker N.S."/>
            <person name="Kleinjan J.E."/>
            <person name="Marosevic D."/>
            <person name="Krebs S."/>
            <person name="Hui L."/>
            <person name="Fingerle V."/>
            <person name="Lane R.S."/>
        </authorList>
    </citation>
    <scope>NUCLEOTIDE SEQUENCE [LARGE SCALE GENOMIC DNA]</scope>
    <source>
        <strain evidence="12 13">CA690</strain>
    </source>
</reference>
<evidence type="ECO:0000256" key="4">
    <source>
        <dbReference type="ARBA" id="ARBA00022475"/>
    </source>
</evidence>
<evidence type="ECO:0000256" key="8">
    <source>
        <dbReference type="ARBA" id="ARBA00023010"/>
    </source>
</evidence>
<feature type="region of interest" description="Disordered" evidence="11">
    <location>
        <begin position="95"/>
        <end position="121"/>
    </location>
</feature>
<organism evidence="12 13">
    <name type="scientific">Borrelia maritima</name>
    <dbReference type="NCBI Taxonomy" id="2761123"/>
    <lineage>
        <taxon>Bacteria</taxon>
        <taxon>Pseudomonadati</taxon>
        <taxon>Spirochaetota</taxon>
        <taxon>Spirochaetia</taxon>
        <taxon>Spirochaetales</taxon>
        <taxon>Borreliaceae</taxon>
        <taxon>Borrelia</taxon>
    </lineage>
</organism>
<dbReference type="RefSeq" id="WP_151551260.1">
    <property type="nucleotide sequence ID" value="NZ_CP044535.1"/>
</dbReference>
<keyword evidence="4 10" id="KW-1003">Cell membrane</keyword>
<keyword evidence="13" id="KW-1185">Reference proteome</keyword>
<evidence type="ECO:0000256" key="10">
    <source>
        <dbReference type="RuleBase" id="RU365087"/>
    </source>
</evidence>
<proteinExistence type="inferred from homology"/>
<dbReference type="Pfam" id="PF03840">
    <property type="entry name" value="SecG"/>
    <property type="match status" value="1"/>
</dbReference>
<keyword evidence="7 10" id="KW-1133">Transmembrane helix</keyword>
<comment type="function">
    <text evidence="10">Involved in protein export. Participates in an early event of protein translocation.</text>
</comment>
<evidence type="ECO:0000256" key="6">
    <source>
        <dbReference type="ARBA" id="ARBA00022927"/>
    </source>
</evidence>
<dbReference type="KEGG" id="bmat:DB723_00260"/>
<feature type="transmembrane region" description="Helical" evidence="10">
    <location>
        <begin position="6"/>
        <end position="25"/>
    </location>
</feature>
<comment type="similarity">
    <text evidence="2 10">Belongs to the SecG family.</text>
</comment>
<keyword evidence="5 10" id="KW-0812">Transmembrane</keyword>
<dbReference type="GO" id="GO:0015450">
    <property type="term" value="F:protein-transporting ATPase activity"/>
    <property type="evidence" value="ECO:0007669"/>
    <property type="project" value="UniProtKB-UniRule"/>
</dbReference>
<reference evidence="13" key="1">
    <citation type="submission" date="2019-10" db="EMBL/GenBank/DDBJ databases">
        <title>Borrelia maritima sp. nov., a novel species of the Borrelia burgdorferi sensu lato complex, occupies a basal position to North American species.</title>
        <authorList>
            <person name="Margos G."/>
            <person name="Fedorova N."/>
            <person name="Becker N.S."/>
            <person name="Kleinjan J.E."/>
            <person name="Marosevic D."/>
            <person name="Krebs S."/>
            <person name="Hui L."/>
            <person name="Fingerle V."/>
            <person name="Lane R.S."/>
        </authorList>
    </citation>
    <scope>NUCLEOTIDE SEQUENCE [LARGE SCALE GENOMIC DNA]</scope>
    <source>
        <strain evidence="13">CA690</strain>
    </source>
</reference>
<comment type="subcellular location">
    <subcellularLocation>
        <location evidence="1 10">Cell membrane</location>
        <topology evidence="1 10">Multi-pass membrane protein</topology>
    </subcellularLocation>
</comment>
<evidence type="ECO:0000256" key="3">
    <source>
        <dbReference type="ARBA" id="ARBA00022448"/>
    </source>
</evidence>
<evidence type="ECO:0000256" key="2">
    <source>
        <dbReference type="ARBA" id="ARBA00008445"/>
    </source>
</evidence>
<dbReference type="InterPro" id="IPR004692">
    <property type="entry name" value="SecG"/>
</dbReference>
<evidence type="ECO:0000313" key="12">
    <source>
        <dbReference type="EMBL" id="QFI14212.1"/>
    </source>
</evidence>
<dbReference type="PRINTS" id="PR01651">
    <property type="entry name" value="SECGEXPORT"/>
</dbReference>
<evidence type="ECO:0000256" key="5">
    <source>
        <dbReference type="ARBA" id="ARBA00022692"/>
    </source>
</evidence>
<dbReference type="OrthoDB" id="352909at2"/>
<dbReference type="EMBL" id="CP044535">
    <property type="protein sequence ID" value="QFI14212.1"/>
    <property type="molecule type" value="Genomic_DNA"/>
</dbReference>
<dbReference type="NCBIfam" id="TIGR00810">
    <property type="entry name" value="secG"/>
    <property type="match status" value="1"/>
</dbReference>
<evidence type="ECO:0000256" key="7">
    <source>
        <dbReference type="ARBA" id="ARBA00022989"/>
    </source>
</evidence>
<dbReference type="GO" id="GO:0043952">
    <property type="term" value="P:protein transport by the Sec complex"/>
    <property type="evidence" value="ECO:0007669"/>
    <property type="project" value="TreeGrafter"/>
</dbReference>